<name>A0A6N7XNJ4_9ACTN</name>
<evidence type="ECO:0000256" key="1">
    <source>
        <dbReference type="SAM" id="MobiDB-lite"/>
    </source>
</evidence>
<dbReference type="InterPro" id="IPR005471">
    <property type="entry name" value="Tscrpt_reg_IclR_N"/>
</dbReference>
<feature type="domain" description="Histidine kinase/HSP90-like ATPase" evidence="2">
    <location>
        <begin position="79"/>
        <end position="174"/>
    </location>
</feature>
<dbReference type="Gene3D" id="1.10.10.10">
    <property type="entry name" value="Winged helix-like DNA-binding domain superfamily/Winged helix DNA-binding domain"/>
    <property type="match status" value="1"/>
</dbReference>
<dbReference type="InterPro" id="IPR036890">
    <property type="entry name" value="HATPase_C_sf"/>
</dbReference>
<dbReference type="CDD" id="cd00090">
    <property type="entry name" value="HTH_ARSR"/>
    <property type="match status" value="1"/>
</dbReference>
<comment type="caution">
    <text evidence="4">The sequence shown here is derived from an EMBL/GenBank/DDBJ whole genome shotgun (WGS) entry which is preliminary data.</text>
</comment>
<protein>
    <submittedName>
        <fullName evidence="4">Helix-turn-helix domain-containing protein</fullName>
    </submittedName>
</protein>
<dbReference type="GO" id="GO:0006355">
    <property type="term" value="P:regulation of DNA-templated transcription"/>
    <property type="evidence" value="ECO:0007669"/>
    <property type="project" value="InterPro"/>
</dbReference>
<dbReference type="Gene3D" id="3.30.565.10">
    <property type="entry name" value="Histidine kinase-like ATPase, C-terminal domain"/>
    <property type="match status" value="1"/>
</dbReference>
<dbReference type="Proteomes" id="UP000469325">
    <property type="component" value="Unassembled WGS sequence"/>
</dbReference>
<dbReference type="SUPFAM" id="SSF55874">
    <property type="entry name" value="ATPase domain of HSP90 chaperone/DNA topoisomerase II/histidine kinase"/>
    <property type="match status" value="1"/>
</dbReference>
<dbReference type="EMBL" id="VUNC01000001">
    <property type="protein sequence ID" value="MST71645.1"/>
    <property type="molecule type" value="Genomic_DNA"/>
</dbReference>
<evidence type="ECO:0000259" key="2">
    <source>
        <dbReference type="Pfam" id="PF02518"/>
    </source>
</evidence>
<accession>A0A6N7XNJ4</accession>
<proteinExistence type="predicted"/>
<feature type="region of interest" description="Disordered" evidence="1">
    <location>
        <begin position="1"/>
        <end position="25"/>
    </location>
</feature>
<evidence type="ECO:0000313" key="4">
    <source>
        <dbReference type="EMBL" id="MST71645.1"/>
    </source>
</evidence>
<dbReference type="RefSeq" id="WP_154433412.1">
    <property type="nucleotide sequence ID" value="NZ_VUNC01000001.1"/>
</dbReference>
<feature type="domain" description="HTH iclR-type" evidence="3">
    <location>
        <begin position="304"/>
        <end position="348"/>
    </location>
</feature>
<dbReference type="InterPro" id="IPR036388">
    <property type="entry name" value="WH-like_DNA-bd_sf"/>
</dbReference>
<evidence type="ECO:0000313" key="5">
    <source>
        <dbReference type="Proteomes" id="UP000469325"/>
    </source>
</evidence>
<dbReference type="AlphaFoldDB" id="A0A6N7XNJ4"/>
<dbReference type="Pfam" id="PF02518">
    <property type="entry name" value="HATPase_c"/>
    <property type="match status" value="1"/>
</dbReference>
<keyword evidence="5" id="KW-1185">Reference proteome</keyword>
<reference evidence="4 5" key="1">
    <citation type="submission" date="2019-08" db="EMBL/GenBank/DDBJ databases">
        <title>In-depth cultivation of the pig gut microbiome towards novel bacterial diversity and tailored functional studies.</title>
        <authorList>
            <person name="Wylensek D."/>
            <person name="Hitch T.C.A."/>
            <person name="Clavel T."/>
        </authorList>
    </citation>
    <scope>NUCLEOTIDE SEQUENCE [LARGE SCALE GENOMIC DNA]</scope>
    <source>
        <strain evidence="4 5">CA-Schmier-601-WT-1</strain>
    </source>
</reference>
<organism evidence="4 5">
    <name type="scientific">Olsenella porci</name>
    <dbReference type="NCBI Taxonomy" id="2652279"/>
    <lineage>
        <taxon>Bacteria</taxon>
        <taxon>Bacillati</taxon>
        <taxon>Actinomycetota</taxon>
        <taxon>Coriobacteriia</taxon>
        <taxon>Coriobacteriales</taxon>
        <taxon>Atopobiaceae</taxon>
        <taxon>Olsenella</taxon>
    </lineage>
</organism>
<dbReference type="InterPro" id="IPR003594">
    <property type="entry name" value="HATPase_dom"/>
</dbReference>
<dbReference type="InterPro" id="IPR011991">
    <property type="entry name" value="ArsR-like_HTH"/>
</dbReference>
<dbReference type="InterPro" id="IPR036390">
    <property type="entry name" value="WH_DNA-bd_sf"/>
</dbReference>
<dbReference type="Pfam" id="PF09339">
    <property type="entry name" value="HTH_IclR"/>
    <property type="match status" value="1"/>
</dbReference>
<evidence type="ECO:0000259" key="3">
    <source>
        <dbReference type="Pfam" id="PF09339"/>
    </source>
</evidence>
<dbReference type="SUPFAM" id="SSF46785">
    <property type="entry name" value="Winged helix' DNA-binding domain"/>
    <property type="match status" value="1"/>
</dbReference>
<dbReference type="GO" id="GO:0003677">
    <property type="term" value="F:DNA binding"/>
    <property type="evidence" value="ECO:0007669"/>
    <property type="project" value="InterPro"/>
</dbReference>
<gene>
    <name evidence="4" type="ORF">FYJ68_00705</name>
</gene>
<sequence length="370" mass="40480">MQESFYPFVDNQGGEPTQNEDGDNGLEVRYPARVAVYDDAAAAPRVVVIQPQDVRSYLEEITATVVRLAKEQGGSIPFMVIREVVENFIHAYFIQPTISILDGGDTIRFSDKGPGIREKARALEYGTSSATEEMRKYIRGVGSGLPYAQQYMEDKGGSLTIEDNISGGTVVTISTRSVQGQDGGEAPGAQPWPLQPAGQQWPGATNMQSYAAQSPWQQPPAASYPPAGYPQPNYATQVPWPQQPTAYGQGWQQQMPAAYQAPYQVQVSPTQPYQPQGARATMAAQGPQGAQMDTPQMPVVALTDRGWQVLSYLRDHDSVGPTDLARSLGGSQPTWSRELQTLEQDGLLIKRRGEQKRCLTELGKAYLARI</sequence>